<dbReference type="PANTHER" id="PTHR47356">
    <property type="entry name" value="FAD-DEPENDENT MONOOXYGENASE ASQG-RELATED"/>
    <property type="match status" value="1"/>
</dbReference>
<dbReference type="EMBL" id="BDHI01000008">
    <property type="protein sequence ID" value="GCB21399.1"/>
    <property type="molecule type" value="Genomic_DNA"/>
</dbReference>
<dbReference type="Gene3D" id="1.10.600.10">
    <property type="entry name" value="Farnesyl Diphosphate Synthase"/>
    <property type="match status" value="1"/>
</dbReference>
<evidence type="ECO:0000256" key="1">
    <source>
        <dbReference type="ARBA" id="ARBA00007992"/>
    </source>
</evidence>
<evidence type="ECO:0000259" key="5">
    <source>
        <dbReference type="Pfam" id="PF01494"/>
    </source>
</evidence>
<proteinExistence type="inferred from homology"/>
<comment type="similarity">
    <text evidence="1">Belongs to the paxM FAD-dependent monooxygenase family.</text>
</comment>
<dbReference type="Gene3D" id="3.50.50.60">
    <property type="entry name" value="FAD/NAD(P)-binding domain"/>
    <property type="match status" value="1"/>
</dbReference>
<dbReference type="STRING" id="105351.A0A401KQ99"/>
<dbReference type="InterPro" id="IPR008949">
    <property type="entry name" value="Isoprenoid_synthase_dom_sf"/>
</dbReference>
<evidence type="ECO:0000313" key="6">
    <source>
        <dbReference type="EMBL" id="GCB21399.1"/>
    </source>
</evidence>
<dbReference type="PANTHER" id="PTHR47356:SF2">
    <property type="entry name" value="FAD-BINDING DOMAIN-CONTAINING PROTEIN-RELATED"/>
    <property type="match status" value="1"/>
</dbReference>
<sequence length="696" mass="77132">MKNKPSAQDVILQKLYGHTQADASESLSLLPEDPAKAQKVKAADFPLLACLWWPHASFRKLRVLAFLVVWLIVWDDELDGTSQFTAYDLNKGQQFRDETHRFVKASLGLESEDPNNVTENAIIRGFSPIADFIREEYDEGRLTLTEEIIFVIHMSKVEQENRLGMDIPSTDQYLAYRLGTNLMGVICAATEGLGSRNMPTRDLKVVIVGGSIAGLLLANALARRGIDFIVLEGRSEVAPCDGAGLCILSSGARILDQLGIFEDIQAYGGPISVQRIWRDDGQLLGHTETLALIPARQGYPVIFVERQRVLQVLFEHLPDTKRVLLGKKVIDITASDDQAIVKCLDGTNYEADIIVGADGIHSITRRKMIRDIISNCPQSHISHEQLGRVFTAQYAAVFGLSRPTPRMKIGHCNRTFADGFSFFNAVGRKGQIFWFLFRDMGKVYSEKDIPRFDQNKIEEDIAPFLNKYVAEGTTPNLGQGGNGAIESAASLANTIVSIAHSVKLESLSVPEISASLDEWARSRQRRMKLICDLGNSFTRLEAFHTLKDKALGLYLGKYQVDAIADILCDTTVGAEKLSFLPLPEKLAHVTMPFDPEKGIHAASRVRSLMLRALLPFILIFAVQPTVRGFMNSRILKPVSISYEHEAQAFDFLGYDINYQSIQALAAMSRIADLGAILGIWALESCRTGNVATLMSL</sequence>
<keyword evidence="2" id="KW-0285">Flavoprotein</keyword>
<dbReference type="SUPFAM" id="SSF51905">
    <property type="entry name" value="FAD/NAD(P)-binding domain"/>
    <property type="match status" value="1"/>
</dbReference>
<accession>A0A401KQ99</accession>
<comment type="caution">
    <text evidence="6">The sequence shown here is derived from an EMBL/GenBank/DDBJ whole genome shotgun (WGS) entry which is preliminary data.</text>
</comment>
<evidence type="ECO:0000256" key="2">
    <source>
        <dbReference type="ARBA" id="ARBA00022630"/>
    </source>
</evidence>
<dbReference type="PRINTS" id="PR00420">
    <property type="entry name" value="RNGMNOXGNASE"/>
</dbReference>
<evidence type="ECO:0000313" key="7">
    <source>
        <dbReference type="Proteomes" id="UP000286921"/>
    </source>
</evidence>
<gene>
    <name evidence="6" type="ORF">AAWM_04284</name>
</gene>
<evidence type="ECO:0000256" key="3">
    <source>
        <dbReference type="ARBA" id="ARBA00022827"/>
    </source>
</evidence>
<keyword evidence="7" id="KW-1185">Reference proteome</keyword>
<evidence type="ECO:0000256" key="4">
    <source>
        <dbReference type="ARBA" id="ARBA00023002"/>
    </source>
</evidence>
<dbReference type="AlphaFoldDB" id="A0A401KQ99"/>
<organism evidence="6 7">
    <name type="scientific">Aspergillus awamori</name>
    <name type="common">Black koji mold</name>
    <dbReference type="NCBI Taxonomy" id="105351"/>
    <lineage>
        <taxon>Eukaryota</taxon>
        <taxon>Fungi</taxon>
        <taxon>Dikarya</taxon>
        <taxon>Ascomycota</taxon>
        <taxon>Pezizomycotina</taxon>
        <taxon>Eurotiomycetes</taxon>
        <taxon>Eurotiomycetidae</taxon>
        <taxon>Eurotiales</taxon>
        <taxon>Aspergillaceae</taxon>
        <taxon>Aspergillus</taxon>
    </lineage>
</organism>
<dbReference type="InterPro" id="IPR036188">
    <property type="entry name" value="FAD/NAD-bd_sf"/>
</dbReference>
<protein>
    <submittedName>
        <fullName evidence="6">FAD-dependent urate hydroxylase</fullName>
    </submittedName>
</protein>
<dbReference type="InterPro" id="IPR002938">
    <property type="entry name" value="FAD-bd"/>
</dbReference>
<dbReference type="Proteomes" id="UP000286921">
    <property type="component" value="Unassembled WGS sequence"/>
</dbReference>
<dbReference type="Pfam" id="PF01494">
    <property type="entry name" value="FAD_binding_3"/>
    <property type="match status" value="1"/>
</dbReference>
<reference evidence="6 7" key="1">
    <citation type="submission" date="2016-09" db="EMBL/GenBank/DDBJ databases">
        <title>Aspergillus awamori IFM 58123T.</title>
        <authorList>
            <person name="Kusuya Y."/>
            <person name="Shimizu M."/>
            <person name="Takahashi H."/>
            <person name="Yaguchi T."/>
        </authorList>
    </citation>
    <scope>NUCLEOTIDE SEQUENCE [LARGE SCALE GENOMIC DNA]</scope>
    <source>
        <strain evidence="6 7">IFM 58123</strain>
    </source>
</reference>
<dbReference type="SUPFAM" id="SSF48576">
    <property type="entry name" value="Terpenoid synthases"/>
    <property type="match status" value="1"/>
</dbReference>
<dbReference type="GO" id="GO:0004497">
    <property type="term" value="F:monooxygenase activity"/>
    <property type="evidence" value="ECO:0007669"/>
    <property type="project" value="InterPro"/>
</dbReference>
<name>A0A401KQ99_ASPAW</name>
<dbReference type="InterPro" id="IPR050562">
    <property type="entry name" value="FAD_mOase_fung"/>
</dbReference>
<feature type="domain" description="FAD-binding" evidence="5">
    <location>
        <begin position="203"/>
        <end position="368"/>
    </location>
</feature>
<keyword evidence="3" id="KW-0274">FAD</keyword>
<dbReference type="GO" id="GO:0071949">
    <property type="term" value="F:FAD binding"/>
    <property type="evidence" value="ECO:0007669"/>
    <property type="project" value="InterPro"/>
</dbReference>
<dbReference type="Pfam" id="PF19086">
    <property type="entry name" value="Terpene_syn_C_2"/>
    <property type="match status" value="1"/>
</dbReference>
<keyword evidence="4" id="KW-0560">Oxidoreductase</keyword>